<keyword evidence="1" id="KW-0812">Transmembrane</keyword>
<feature type="transmembrane region" description="Helical" evidence="1">
    <location>
        <begin position="160"/>
        <end position="186"/>
    </location>
</feature>
<dbReference type="AlphaFoldDB" id="E1QWD8"/>
<feature type="transmembrane region" description="Helical" evidence="1">
    <location>
        <begin position="116"/>
        <end position="139"/>
    </location>
</feature>
<dbReference type="KEGG" id="ols:Olsu_1336"/>
<keyword evidence="3" id="KW-1185">Reference proteome</keyword>
<dbReference type="RefSeq" id="WP_013252193.1">
    <property type="nucleotide sequence ID" value="NC_014363.1"/>
</dbReference>
<organism evidence="2 3">
    <name type="scientific">Olsenella uli (strain ATCC 49627 / DSM 7084 / CCUG 31166 / CIP 109912 / JCM 12494 / LMG 11480 / NCIMB 702895 / VPI D76D-27C)</name>
    <name type="common">Lactobacillus uli</name>
    <dbReference type="NCBI Taxonomy" id="633147"/>
    <lineage>
        <taxon>Bacteria</taxon>
        <taxon>Bacillati</taxon>
        <taxon>Actinomycetota</taxon>
        <taxon>Coriobacteriia</taxon>
        <taxon>Coriobacteriales</taxon>
        <taxon>Atopobiaceae</taxon>
        <taxon>Olsenella</taxon>
    </lineage>
</organism>
<sequence length="321" mass="33490">MSHALQRVRRTQTQVILHVVSIVLTILSLIVGLIGIGVVGAWFAGGAGLVDTDQSTLTGGLLTFAAAVLVLVTGVLGIISSEDYSKVGPYRGLCYSVSLLILLVLIYGWANGTFLLFNPLVLMATTIYVLICSTLADRVQSEYDLGIKGKLITRDATQRTLHFLASIITIEGVMYLVAGGVAYYVLDQHLLGPDAQGGAVGLLGLVNPGGTLTLETPTAIALAIVALGILRLMVGLLGIRGSNHPQRVAPFLAVCLAVSAIQVLSFVASVARAGLGGANYAETLLSLLLYGTCARLSLRIRQGRGASGASPARQGFPTHQA</sequence>
<keyword evidence="1" id="KW-1133">Transmembrane helix</keyword>
<feature type="transmembrane region" description="Helical" evidence="1">
    <location>
        <begin position="251"/>
        <end position="271"/>
    </location>
</feature>
<proteinExistence type="predicted"/>
<dbReference type="GeneID" id="78512744"/>
<feature type="transmembrane region" description="Helical" evidence="1">
    <location>
        <begin position="92"/>
        <end position="110"/>
    </location>
</feature>
<dbReference type="HOGENOM" id="CLU_865554_0_0_11"/>
<evidence type="ECO:0000313" key="2">
    <source>
        <dbReference type="EMBL" id="ADK68441.1"/>
    </source>
</evidence>
<dbReference type="eggNOG" id="ENOG50341J8">
    <property type="taxonomic scope" value="Bacteria"/>
</dbReference>
<dbReference type="OrthoDB" id="3191130at2"/>
<feature type="transmembrane region" description="Helical" evidence="1">
    <location>
        <begin position="57"/>
        <end position="80"/>
    </location>
</feature>
<accession>E1QWD8</accession>
<reference evidence="2 3" key="1">
    <citation type="journal article" date="2010" name="Stand. Genomic Sci.">
        <title>Complete genome sequence of Olsenella uli type strain (VPI D76D-27C).</title>
        <authorList>
            <person name="Goker M."/>
            <person name="Held B."/>
            <person name="Lucas S."/>
            <person name="Nolan M."/>
            <person name="Yasawong M."/>
            <person name="Glavina Del Rio T."/>
            <person name="Tice H."/>
            <person name="Cheng J.F."/>
            <person name="Bruce D."/>
            <person name="Detter J.C."/>
            <person name="Tapia R."/>
            <person name="Han C."/>
            <person name="Goodwin L."/>
            <person name="Pitluck S."/>
            <person name="Liolios K."/>
            <person name="Ivanova N."/>
            <person name="Mavromatis K."/>
            <person name="Mikhailova N."/>
            <person name="Pati A."/>
            <person name="Chen A."/>
            <person name="Palaniappan K."/>
            <person name="Land M."/>
            <person name="Hauser L."/>
            <person name="Chang Y.J."/>
            <person name="Jeffries C.D."/>
            <person name="Rohde M."/>
            <person name="Sikorski J."/>
            <person name="Pukall R."/>
            <person name="Woyke T."/>
            <person name="Bristow J."/>
            <person name="Eisen J.A."/>
            <person name="Markowitz V."/>
            <person name="Hugenholtz P."/>
            <person name="Kyrpides N.C."/>
            <person name="Klenk H.P."/>
            <person name="Lapidus A."/>
        </authorList>
    </citation>
    <scope>NUCLEOTIDE SEQUENCE [LARGE SCALE GENOMIC DNA]</scope>
    <source>
        <strain evidence="3">ATCC 49627 / DSM 7084 / CIP 109912 / JCM 12494 / NCIMB 702895 / VPI D76D-27C</strain>
    </source>
</reference>
<dbReference type="EMBL" id="CP002106">
    <property type="protein sequence ID" value="ADK68441.1"/>
    <property type="molecule type" value="Genomic_DNA"/>
</dbReference>
<keyword evidence="1" id="KW-0472">Membrane</keyword>
<evidence type="ECO:0000256" key="1">
    <source>
        <dbReference type="SAM" id="Phobius"/>
    </source>
</evidence>
<dbReference type="PATRIC" id="fig|633147.7.peg.190"/>
<name>E1QWD8_OLSUV</name>
<feature type="transmembrane region" description="Helical" evidence="1">
    <location>
        <begin position="219"/>
        <end position="239"/>
    </location>
</feature>
<dbReference type="Proteomes" id="UP000000333">
    <property type="component" value="Chromosome"/>
</dbReference>
<feature type="transmembrane region" description="Helical" evidence="1">
    <location>
        <begin position="15"/>
        <end position="45"/>
    </location>
</feature>
<evidence type="ECO:0000313" key="3">
    <source>
        <dbReference type="Proteomes" id="UP000000333"/>
    </source>
</evidence>
<gene>
    <name evidence="2" type="ordered locus">Olsu_1336</name>
</gene>
<protein>
    <submittedName>
        <fullName evidence="2">Uncharacterized protein</fullName>
    </submittedName>
</protein>